<reference evidence="2 3" key="1">
    <citation type="submission" date="2018-06" db="EMBL/GenBank/DDBJ databases">
        <title>Genomic Encyclopedia of Type Strains, Phase IV (KMG-IV): sequencing the most valuable type-strain genomes for metagenomic binning, comparative biology and taxonomic classification.</title>
        <authorList>
            <person name="Goeker M."/>
        </authorList>
    </citation>
    <scope>NUCLEOTIDE SEQUENCE [LARGE SCALE GENOMIC DNA]</scope>
    <source>
        <strain evidence="2 3">DSM 15140</strain>
    </source>
</reference>
<dbReference type="Pfam" id="PF03992">
    <property type="entry name" value="ABM"/>
    <property type="match status" value="1"/>
</dbReference>
<organism evidence="2 3">
    <name type="scientific">Paraliobacillus ryukyuensis</name>
    <dbReference type="NCBI Taxonomy" id="200904"/>
    <lineage>
        <taxon>Bacteria</taxon>
        <taxon>Bacillati</taxon>
        <taxon>Bacillota</taxon>
        <taxon>Bacilli</taxon>
        <taxon>Bacillales</taxon>
        <taxon>Bacillaceae</taxon>
        <taxon>Paraliobacillus</taxon>
    </lineage>
</organism>
<dbReference type="SUPFAM" id="SSF54909">
    <property type="entry name" value="Dimeric alpha+beta barrel"/>
    <property type="match status" value="1"/>
</dbReference>
<dbReference type="STRING" id="200904.GCA_900168775_01285"/>
<dbReference type="GO" id="GO:0004497">
    <property type="term" value="F:monooxygenase activity"/>
    <property type="evidence" value="ECO:0007669"/>
    <property type="project" value="UniProtKB-KW"/>
</dbReference>
<dbReference type="PROSITE" id="PS51725">
    <property type="entry name" value="ABM"/>
    <property type="match status" value="1"/>
</dbReference>
<dbReference type="RefSeq" id="WP_113868541.1">
    <property type="nucleotide sequence ID" value="NZ_BAABQN010000005.1"/>
</dbReference>
<dbReference type="PANTHER" id="PTHR34474:SF2">
    <property type="entry name" value="SIGNAL TRANSDUCTION PROTEIN TRAP"/>
    <property type="match status" value="1"/>
</dbReference>
<dbReference type="PANTHER" id="PTHR34474">
    <property type="entry name" value="SIGNAL TRANSDUCTION PROTEIN TRAP"/>
    <property type="match status" value="1"/>
</dbReference>
<dbReference type="AlphaFoldDB" id="A0A366E708"/>
<accession>A0A366E708</accession>
<sequence length="166" mass="19599">MFLYLLDHKLHIDQSMFVLTNKDKTLYLTETQQAIDPSLLSKEDNSYKVIDGTQLLPSEQHIYVVCNHIPVTQEGMETFEERFQNRARKVEDEPGFVAIRVCRPLNSDTYVIITFWQSEEAFTIWQQSNAYKEAHKKRRTASGIDHQRPEIFPRSSYVNKYHVHHL</sequence>
<protein>
    <submittedName>
        <fullName evidence="2">Heme-degrading monooxygenase HmoA</fullName>
    </submittedName>
</protein>
<comment type="caution">
    <text evidence="2">The sequence shown here is derived from an EMBL/GenBank/DDBJ whole genome shotgun (WGS) entry which is preliminary data.</text>
</comment>
<feature type="domain" description="ABM" evidence="1">
    <location>
        <begin position="63"/>
        <end position="151"/>
    </location>
</feature>
<name>A0A366E708_9BACI</name>
<dbReference type="InterPro" id="IPR007138">
    <property type="entry name" value="ABM_dom"/>
</dbReference>
<keyword evidence="3" id="KW-1185">Reference proteome</keyword>
<dbReference type="InterPro" id="IPR011008">
    <property type="entry name" value="Dimeric_a/b-barrel"/>
</dbReference>
<keyword evidence="2" id="KW-0560">Oxidoreductase</keyword>
<dbReference type="Proteomes" id="UP000252254">
    <property type="component" value="Unassembled WGS sequence"/>
</dbReference>
<dbReference type="OrthoDB" id="2352283at2"/>
<evidence type="ECO:0000313" key="3">
    <source>
        <dbReference type="Proteomes" id="UP000252254"/>
    </source>
</evidence>
<proteinExistence type="predicted"/>
<evidence type="ECO:0000313" key="2">
    <source>
        <dbReference type="EMBL" id="RBO98163.1"/>
    </source>
</evidence>
<dbReference type="EMBL" id="QNRI01000005">
    <property type="protein sequence ID" value="RBO98163.1"/>
    <property type="molecule type" value="Genomic_DNA"/>
</dbReference>
<evidence type="ECO:0000259" key="1">
    <source>
        <dbReference type="PROSITE" id="PS51725"/>
    </source>
</evidence>
<keyword evidence="2" id="KW-0503">Monooxygenase</keyword>
<dbReference type="InterPro" id="IPR050404">
    <property type="entry name" value="Heme-degrading_MO"/>
</dbReference>
<gene>
    <name evidence="2" type="ORF">DES48_10511</name>
</gene>
<dbReference type="Gene3D" id="3.30.70.100">
    <property type="match status" value="1"/>
</dbReference>